<dbReference type="Proteomes" id="UP001165583">
    <property type="component" value="Unassembled WGS sequence"/>
</dbReference>
<keyword evidence="1" id="KW-0238">DNA-binding</keyword>
<keyword evidence="5" id="KW-1185">Reference proteome</keyword>
<dbReference type="RefSeq" id="WP_260046462.1">
    <property type="nucleotide sequence ID" value="NZ_JANZXA010000008.1"/>
</dbReference>
<dbReference type="InterPro" id="IPR010998">
    <property type="entry name" value="Integrase_recombinase_N"/>
</dbReference>
<dbReference type="EMBL" id="JANZXA010000008">
    <property type="protein sequence ID" value="MCT2400414.1"/>
    <property type="molecule type" value="Genomic_DNA"/>
</dbReference>
<accession>A0ABT2I6H5</accession>
<reference evidence="4" key="1">
    <citation type="submission" date="2022-09" db="EMBL/GenBank/DDBJ databases">
        <title>Novosphingobium sp. Nov., a polycyclic aromatic hydrocarbon-degrading bacterium isolated form mangrove sediments in HongKong.</title>
        <authorList>
            <person name="Hu Z."/>
        </authorList>
    </citation>
    <scope>NUCLEOTIDE SEQUENCE</scope>
    <source>
        <strain evidence="4">HK4-1</strain>
    </source>
</reference>
<dbReference type="Gene3D" id="1.10.150.130">
    <property type="match status" value="1"/>
</dbReference>
<dbReference type="InterPro" id="IPR002104">
    <property type="entry name" value="Integrase_catalytic"/>
</dbReference>
<gene>
    <name evidence="4" type="ORF">NZK81_12710</name>
</gene>
<name>A0ABT2I6H5_9SPHN</name>
<organism evidence="4 5">
    <name type="scientific">Novosphingobium mangrovi</name>
    <name type="common">ex Huang et al. 2023</name>
    <dbReference type="NCBI Taxonomy" id="2976432"/>
    <lineage>
        <taxon>Bacteria</taxon>
        <taxon>Pseudomonadati</taxon>
        <taxon>Pseudomonadota</taxon>
        <taxon>Alphaproteobacteria</taxon>
        <taxon>Sphingomonadales</taxon>
        <taxon>Sphingomonadaceae</taxon>
        <taxon>Novosphingobium</taxon>
    </lineage>
</organism>
<dbReference type="Pfam" id="PF00589">
    <property type="entry name" value="Phage_integrase"/>
    <property type="match status" value="1"/>
</dbReference>
<evidence type="ECO:0000313" key="5">
    <source>
        <dbReference type="Proteomes" id="UP001165583"/>
    </source>
</evidence>
<evidence type="ECO:0000313" key="4">
    <source>
        <dbReference type="EMBL" id="MCT2400414.1"/>
    </source>
</evidence>
<dbReference type="Gene3D" id="1.10.443.10">
    <property type="entry name" value="Intergrase catalytic core"/>
    <property type="match status" value="1"/>
</dbReference>
<dbReference type="InterPro" id="IPR011010">
    <property type="entry name" value="DNA_brk_join_enz"/>
</dbReference>
<proteinExistence type="predicted"/>
<dbReference type="InterPro" id="IPR013762">
    <property type="entry name" value="Integrase-like_cat_sf"/>
</dbReference>
<sequence>MVQGPHIVKKLRMGRPVRWYVYAWRGGPCVHKQVGGVRPSLTGEIIDAIASARSKGEGGIADGTVSSLIVGYRSSPEWKRLAQTTQRGWSPWLDQIDGKFGRAPLAAFDDRRVRNDILTWRDGYADRPRSADMAMQVLSRLLSWGVDRGRLAKNHAAGIDQLYESNRADIVWTEADFAAFKLHACDEVREGVELAACTGLRRGDLVSVPWCAVGEHAIIWQTGKSRGRARIVIPLLPETRVVLDGIKARHALEMATRPEGKRKPLPETILSNSMWRAWTPMGFSSRFHDAKKESGVKVNLHDLRGTFATRCMIAGLTDQEIADILGWNTKDVAIIRLKYVDQARVVVAMAERISRGTK</sequence>
<evidence type="ECO:0000256" key="1">
    <source>
        <dbReference type="ARBA" id="ARBA00023125"/>
    </source>
</evidence>
<keyword evidence="2" id="KW-0233">DNA recombination</keyword>
<evidence type="ECO:0000259" key="3">
    <source>
        <dbReference type="PROSITE" id="PS51898"/>
    </source>
</evidence>
<evidence type="ECO:0000256" key="2">
    <source>
        <dbReference type="ARBA" id="ARBA00023172"/>
    </source>
</evidence>
<protein>
    <submittedName>
        <fullName evidence="4">Tyrosine-type recombinase/integrase</fullName>
    </submittedName>
</protein>
<dbReference type="SUPFAM" id="SSF56349">
    <property type="entry name" value="DNA breaking-rejoining enzymes"/>
    <property type="match status" value="1"/>
</dbReference>
<comment type="caution">
    <text evidence="4">The sequence shown here is derived from an EMBL/GenBank/DDBJ whole genome shotgun (WGS) entry which is preliminary data.</text>
</comment>
<dbReference type="PROSITE" id="PS51898">
    <property type="entry name" value="TYR_RECOMBINASE"/>
    <property type="match status" value="1"/>
</dbReference>
<feature type="domain" description="Tyr recombinase" evidence="3">
    <location>
        <begin position="167"/>
        <end position="355"/>
    </location>
</feature>